<keyword evidence="3" id="KW-1185">Reference proteome</keyword>
<proteinExistence type="predicted"/>
<evidence type="ECO:0000256" key="1">
    <source>
        <dbReference type="SAM" id="SignalP"/>
    </source>
</evidence>
<feature type="signal peptide" evidence="1">
    <location>
        <begin position="1"/>
        <end position="20"/>
    </location>
</feature>
<gene>
    <name evidence="2" type="ORF">DN730_05895</name>
</gene>
<comment type="caution">
    <text evidence="2">The sequence shown here is derived from an EMBL/GenBank/DDBJ whole genome shotgun (WGS) entry which is preliminary data.</text>
</comment>
<name>A0A370UBG0_9GAMM</name>
<dbReference type="AlphaFoldDB" id="A0A370UBG0"/>
<dbReference type="OrthoDB" id="7059217at2"/>
<evidence type="ECO:0000313" key="3">
    <source>
        <dbReference type="Proteomes" id="UP000254326"/>
    </source>
</evidence>
<dbReference type="RefSeq" id="WP_115467177.1">
    <property type="nucleotide sequence ID" value="NZ_QKRA01000002.1"/>
</dbReference>
<protein>
    <submittedName>
        <fullName evidence="2">Uncharacterized protein</fullName>
    </submittedName>
</protein>
<accession>A0A370UBG0</accession>
<keyword evidence="1" id="KW-0732">Signal</keyword>
<organism evidence="2 3">
    <name type="scientific">Marinomonas piezotolerans</name>
    <dbReference type="NCBI Taxonomy" id="2213058"/>
    <lineage>
        <taxon>Bacteria</taxon>
        <taxon>Pseudomonadati</taxon>
        <taxon>Pseudomonadota</taxon>
        <taxon>Gammaproteobacteria</taxon>
        <taxon>Oceanospirillales</taxon>
        <taxon>Oceanospirillaceae</taxon>
        <taxon>Marinomonas</taxon>
    </lineage>
</organism>
<evidence type="ECO:0000313" key="2">
    <source>
        <dbReference type="EMBL" id="RDL45143.1"/>
    </source>
</evidence>
<dbReference type="Proteomes" id="UP000254326">
    <property type="component" value="Unassembled WGS sequence"/>
</dbReference>
<dbReference type="EMBL" id="QKRA01000002">
    <property type="protein sequence ID" value="RDL45143.1"/>
    <property type="molecule type" value="Genomic_DNA"/>
</dbReference>
<reference evidence="2 3" key="1">
    <citation type="submission" date="2018-06" db="EMBL/GenBank/DDBJ databases">
        <title>Marinomonas sp. YLB-05 draft genome sequence.</title>
        <authorList>
            <person name="Yu L."/>
            <person name="Tang X."/>
        </authorList>
    </citation>
    <scope>NUCLEOTIDE SEQUENCE [LARGE SCALE GENOMIC DNA]</scope>
    <source>
        <strain evidence="2 3">YLB-05</strain>
    </source>
</reference>
<feature type="chain" id="PRO_5016868256" evidence="1">
    <location>
        <begin position="21"/>
        <end position="338"/>
    </location>
</feature>
<sequence length="338" mass="35532">MNPFIVYPVIGLTVLLTGCAATGSSSGNDVSTSNIKSLEDKNEVYIGQFAVTFVTKDKGSATSQSPMIRGGGSEYAQSVLVANLKGIPNSTFQAIADQAYRDFVADLEAKGYTVGDSNDLKKVSEWNELEPLATPYTPSGLSNLMSTSSQETLTFAGGPTTLFATPQQPGQITPLPYQLADLSESVGKPVLAVNYAVHFAYFDSDTDYTVNYVEEVPQGGGASTTLSASVTLGQGIQVISGAIAQFLVGPTGTFSDNGYVQLTSPVIVGGAYGRNEDTTSDSQKAANALSSALGFFSGKSSKTTEISVVANPEYYQYGALKAIDEANNRIAHELQPKK</sequence>